<dbReference type="InterPro" id="IPR029229">
    <property type="entry name" value="Alkyl_sulf_C"/>
</dbReference>
<dbReference type="InterPro" id="IPR001279">
    <property type="entry name" value="Metallo-B-lactamas"/>
</dbReference>
<dbReference type="InterPro" id="IPR036527">
    <property type="entry name" value="SCP2_sterol-bd_dom_sf"/>
</dbReference>
<dbReference type="SUPFAM" id="SSF55718">
    <property type="entry name" value="SCP-like"/>
    <property type="match status" value="1"/>
</dbReference>
<evidence type="ECO:0000313" key="9">
    <source>
        <dbReference type="Proteomes" id="UP001166286"/>
    </source>
</evidence>
<protein>
    <recommendedName>
        <fullName evidence="10">Metallo-beta-lactamase domain-containing protein</fullName>
    </recommendedName>
</protein>
<evidence type="ECO:0000256" key="2">
    <source>
        <dbReference type="ARBA" id="ARBA00022801"/>
    </source>
</evidence>
<dbReference type="Gene3D" id="3.60.15.30">
    <property type="entry name" value="Metallo-beta-lactamase domain"/>
    <property type="match status" value="2"/>
</dbReference>
<evidence type="ECO:0000256" key="1">
    <source>
        <dbReference type="ARBA" id="ARBA00022723"/>
    </source>
</evidence>
<dbReference type="Gene3D" id="1.25.40.880">
    <property type="entry name" value="Alkyl sulfatase, dimerisation domain"/>
    <property type="match status" value="1"/>
</dbReference>
<dbReference type="AlphaFoldDB" id="A0AA39QQ91"/>
<proteinExistence type="inferred from homology"/>
<dbReference type="GO" id="GO:0018741">
    <property type="term" value="F:linear primary-alkylsulfatase activity"/>
    <property type="evidence" value="ECO:0007669"/>
    <property type="project" value="TreeGrafter"/>
</dbReference>
<organism evidence="8 9">
    <name type="scientific">Cladonia borealis</name>
    <dbReference type="NCBI Taxonomy" id="184061"/>
    <lineage>
        <taxon>Eukaryota</taxon>
        <taxon>Fungi</taxon>
        <taxon>Dikarya</taxon>
        <taxon>Ascomycota</taxon>
        <taxon>Pezizomycotina</taxon>
        <taxon>Lecanoromycetes</taxon>
        <taxon>OSLEUM clade</taxon>
        <taxon>Lecanoromycetidae</taxon>
        <taxon>Lecanorales</taxon>
        <taxon>Lecanorineae</taxon>
        <taxon>Cladoniaceae</taxon>
        <taxon>Cladonia</taxon>
    </lineage>
</organism>
<dbReference type="InterPro" id="IPR038536">
    <property type="entry name" value="Alkyl/aryl-sulf_dimr_sf"/>
</dbReference>
<dbReference type="Pfam" id="PF14863">
    <property type="entry name" value="Alkyl_sulf_dimr"/>
    <property type="match status" value="1"/>
</dbReference>
<keyword evidence="2" id="KW-0378">Hydrolase</keyword>
<sequence length="438" mass="49153">MSFVETDTNVVVIDPLISRECAHKALELYQSNRPGRSVIALIYTHSHDDHFGGAEAIVPPKDPTSSTYTPDPTFPIHAPDGFMDHAVIRDAHEWSIYIDEAIGMFGNETDVIFSSHHWPTWNDQNADPNEATENQILTLMTRQRDMYAFLNDQTLRNLNNGMVGTEIAENLVLPDVLAKSWYSQGYYRSISHNVKAIYHRYMGWFDGNSAHLWKHPPVDSATRYVDCMGGASAVIDKAKQYTSDQDYRFAATLLNHVVFADPTNADAKTELASVYTQLGYQCENGTWRNFYLNGAQELQSGPVAPVLSSDQNLAAMALELNQLMDTMAVKLDGLDAQYESFTIDWYVYMSSYQRQDIRLTLSKGALTNHARIPDLEPDGSADLTCTLKHQDLVGLVLGTTKDIRDNPDIIYQGDTCKWCTLRKYLTVPDAGFAIVTPD</sequence>
<dbReference type="InterPro" id="IPR036866">
    <property type="entry name" value="RibonucZ/Hydroxyglut_hydro"/>
</dbReference>
<keyword evidence="1" id="KW-0479">Metal-binding</keyword>
<dbReference type="InterPro" id="IPR052195">
    <property type="entry name" value="Bact_Alkyl/Aryl-Sulfatase"/>
</dbReference>
<reference evidence="8" key="1">
    <citation type="submission" date="2023-03" db="EMBL/GenBank/DDBJ databases">
        <title>Complete genome of Cladonia borealis.</title>
        <authorList>
            <person name="Park H."/>
        </authorList>
    </citation>
    <scope>NUCLEOTIDE SEQUENCE</scope>
    <source>
        <strain evidence="8">ANT050790</strain>
    </source>
</reference>
<comment type="similarity">
    <text evidence="4">Belongs to the metallo-beta-lactamase superfamily. Type III sulfatase family.</text>
</comment>
<dbReference type="Pfam" id="PF00753">
    <property type="entry name" value="Lactamase_B"/>
    <property type="match status" value="1"/>
</dbReference>
<dbReference type="Pfam" id="PF14864">
    <property type="entry name" value="Alkyl_sulf_C"/>
    <property type="match status" value="1"/>
</dbReference>
<evidence type="ECO:0000259" key="5">
    <source>
        <dbReference type="Pfam" id="PF00753"/>
    </source>
</evidence>
<comment type="caution">
    <text evidence="8">The sequence shown here is derived from an EMBL/GenBank/DDBJ whole genome shotgun (WGS) entry which is preliminary data.</text>
</comment>
<name>A0AA39QQ91_9LECA</name>
<evidence type="ECO:0000256" key="4">
    <source>
        <dbReference type="ARBA" id="ARBA00033751"/>
    </source>
</evidence>
<accession>A0AA39QQ91</accession>
<evidence type="ECO:0000259" key="6">
    <source>
        <dbReference type="Pfam" id="PF14863"/>
    </source>
</evidence>
<dbReference type="GO" id="GO:0046872">
    <property type="term" value="F:metal ion binding"/>
    <property type="evidence" value="ECO:0007669"/>
    <property type="project" value="UniProtKB-KW"/>
</dbReference>
<feature type="domain" description="Alkyl sulfatase dimerisation" evidence="6">
    <location>
        <begin position="165"/>
        <end position="301"/>
    </location>
</feature>
<evidence type="ECO:0000256" key="3">
    <source>
        <dbReference type="ARBA" id="ARBA00022833"/>
    </source>
</evidence>
<dbReference type="Proteomes" id="UP001166286">
    <property type="component" value="Unassembled WGS sequence"/>
</dbReference>
<dbReference type="PANTHER" id="PTHR43223">
    <property type="entry name" value="ALKYL/ARYL-SULFATASE"/>
    <property type="match status" value="1"/>
</dbReference>
<keyword evidence="3" id="KW-0862">Zinc</keyword>
<feature type="domain" description="Alkyl sulfatase C-terminal" evidence="7">
    <location>
        <begin position="315"/>
        <end position="437"/>
    </location>
</feature>
<dbReference type="SUPFAM" id="SSF56281">
    <property type="entry name" value="Metallo-hydrolase/oxidoreductase"/>
    <property type="match status" value="1"/>
</dbReference>
<feature type="domain" description="Metallo-beta-lactamase" evidence="5">
    <location>
        <begin position="3"/>
        <end position="79"/>
    </location>
</feature>
<dbReference type="PANTHER" id="PTHR43223:SF2">
    <property type="entry name" value="METALLO-BETA-LACTAMASE DOMAIN-CONTAINING PROTEIN"/>
    <property type="match status" value="1"/>
</dbReference>
<dbReference type="GO" id="GO:0018909">
    <property type="term" value="P:dodecyl sulfate metabolic process"/>
    <property type="evidence" value="ECO:0007669"/>
    <property type="project" value="TreeGrafter"/>
</dbReference>
<evidence type="ECO:0000313" key="8">
    <source>
        <dbReference type="EMBL" id="KAK0507138.1"/>
    </source>
</evidence>
<keyword evidence="9" id="KW-1185">Reference proteome</keyword>
<evidence type="ECO:0008006" key="10">
    <source>
        <dbReference type="Google" id="ProtNLM"/>
    </source>
</evidence>
<dbReference type="InterPro" id="IPR029228">
    <property type="entry name" value="Alkyl_sulf_dimr"/>
</dbReference>
<dbReference type="EMBL" id="JAFEKC020000024">
    <property type="protein sequence ID" value="KAK0507138.1"/>
    <property type="molecule type" value="Genomic_DNA"/>
</dbReference>
<dbReference type="GO" id="GO:0046983">
    <property type="term" value="F:protein dimerization activity"/>
    <property type="evidence" value="ECO:0007669"/>
    <property type="project" value="InterPro"/>
</dbReference>
<evidence type="ECO:0000259" key="7">
    <source>
        <dbReference type="Pfam" id="PF14864"/>
    </source>
</evidence>
<gene>
    <name evidence="8" type="ORF">JMJ35_010176</name>
</gene>
<dbReference type="Gene3D" id="3.30.1050.10">
    <property type="entry name" value="SCP2 sterol-binding domain"/>
    <property type="match status" value="1"/>
</dbReference>